<sequence>MAGPSKTAKGKARLSPSPASSSSPSKPPHPFRQAPDALKPFFSTLSPSHIYIAHIDPRPAAFKRKIFLVPVAMNVAVLALFAWRMHRILSYYFALITSALGYPNETTLVAADMSYGELGLAVLGRAFTFFLDFVLAVFVWPWPYEFVIGGGRGAGRGSPVAWRWGVGFREKEVYVRRSRAWDEQVAGKDFLEDGKAGRDGREVLMGRVRAATAPMLLQQKTGYLTMDGEWDLDWAGMVAATRLVDDKVVALEAFRLLVLLHHERFGWLTIDLGQAEGGEQDERRRQVFAFRDALASLGKEDLFFRWVEMIQFEATQPGGFTPEKQEAAAQKIRDMFKSNGVDFDELWKETVGTDGLAGMP</sequence>
<dbReference type="VEuPathDB" id="FungiDB:MMYC01_201332"/>
<name>A0A175WF27_9PEZI</name>
<dbReference type="EMBL" id="LCTW02000015">
    <property type="protein sequence ID" value="KXX82378.1"/>
    <property type="molecule type" value="Genomic_DNA"/>
</dbReference>
<comment type="caution">
    <text evidence="3">The sequence shown here is derived from an EMBL/GenBank/DDBJ whole genome shotgun (WGS) entry which is preliminary data.</text>
</comment>
<keyword evidence="2" id="KW-0812">Transmembrane</keyword>
<feature type="transmembrane region" description="Helical" evidence="2">
    <location>
        <begin position="122"/>
        <end position="142"/>
    </location>
</feature>
<keyword evidence="2" id="KW-1133">Transmembrane helix</keyword>
<organism evidence="3 4">
    <name type="scientific">Madurella mycetomatis</name>
    <dbReference type="NCBI Taxonomy" id="100816"/>
    <lineage>
        <taxon>Eukaryota</taxon>
        <taxon>Fungi</taxon>
        <taxon>Dikarya</taxon>
        <taxon>Ascomycota</taxon>
        <taxon>Pezizomycotina</taxon>
        <taxon>Sordariomycetes</taxon>
        <taxon>Sordariomycetidae</taxon>
        <taxon>Sordariales</taxon>
        <taxon>Sordariales incertae sedis</taxon>
        <taxon>Madurella</taxon>
    </lineage>
</organism>
<evidence type="ECO:0000256" key="1">
    <source>
        <dbReference type="SAM" id="MobiDB-lite"/>
    </source>
</evidence>
<protein>
    <submittedName>
        <fullName evidence="3">Uncharacterized protein</fullName>
    </submittedName>
</protein>
<dbReference type="STRING" id="100816.A0A175WF27"/>
<feature type="region of interest" description="Disordered" evidence="1">
    <location>
        <begin position="1"/>
        <end position="30"/>
    </location>
</feature>
<dbReference type="OrthoDB" id="5421757at2759"/>
<evidence type="ECO:0000256" key="2">
    <source>
        <dbReference type="SAM" id="Phobius"/>
    </source>
</evidence>
<feature type="transmembrane region" description="Helical" evidence="2">
    <location>
        <begin position="89"/>
        <end position="110"/>
    </location>
</feature>
<keyword evidence="4" id="KW-1185">Reference proteome</keyword>
<accession>A0A175WF27</accession>
<gene>
    <name evidence="3" type="ORF">MMYC01_201332</name>
</gene>
<proteinExistence type="predicted"/>
<evidence type="ECO:0000313" key="4">
    <source>
        <dbReference type="Proteomes" id="UP000078237"/>
    </source>
</evidence>
<reference evidence="3 4" key="1">
    <citation type="journal article" date="2016" name="Genome Announc.">
        <title>Genome Sequence of Madurella mycetomatis mm55, Isolated from a Human Mycetoma Case in Sudan.</title>
        <authorList>
            <person name="Smit S."/>
            <person name="Derks M.F."/>
            <person name="Bervoets S."/>
            <person name="Fahal A."/>
            <person name="van Leeuwen W."/>
            <person name="van Belkum A."/>
            <person name="van de Sande W.W."/>
        </authorList>
    </citation>
    <scope>NUCLEOTIDE SEQUENCE [LARGE SCALE GENOMIC DNA]</scope>
    <source>
        <strain evidence="4">mm55</strain>
    </source>
</reference>
<evidence type="ECO:0000313" key="3">
    <source>
        <dbReference type="EMBL" id="KXX82378.1"/>
    </source>
</evidence>
<feature type="compositionally biased region" description="Low complexity" evidence="1">
    <location>
        <begin position="15"/>
        <end position="24"/>
    </location>
</feature>
<feature type="transmembrane region" description="Helical" evidence="2">
    <location>
        <begin position="66"/>
        <end position="83"/>
    </location>
</feature>
<keyword evidence="2" id="KW-0472">Membrane</keyword>
<dbReference type="AlphaFoldDB" id="A0A175WF27"/>
<dbReference type="Proteomes" id="UP000078237">
    <property type="component" value="Unassembled WGS sequence"/>
</dbReference>